<evidence type="ECO:0000313" key="3">
    <source>
        <dbReference type="Proteomes" id="UP000070501"/>
    </source>
</evidence>
<sequence>MCVLTGRLAVHVVVVVVVVDVFWPCFESVCVCAGRVVVLRSPLKEVVPPYGLFRGFIVCFICVHLHVRHCC</sequence>
<dbReference type="Proteomes" id="UP000070501">
    <property type="component" value="Unassembled WGS sequence"/>
</dbReference>
<feature type="transmembrane region" description="Helical" evidence="1">
    <location>
        <begin position="12"/>
        <end position="38"/>
    </location>
</feature>
<keyword evidence="1" id="KW-0812">Transmembrane</keyword>
<keyword evidence="1" id="KW-0472">Membrane</keyword>
<accession>A0A136JD66</accession>
<reference evidence="3" key="1">
    <citation type="submission" date="2016-02" db="EMBL/GenBank/DDBJ databases">
        <title>Draft genome sequence of Microdochium bolleyi, a fungal endophyte of beachgrass.</title>
        <authorList>
            <consortium name="DOE Joint Genome Institute"/>
            <person name="David A.S."/>
            <person name="May G."/>
            <person name="Haridas S."/>
            <person name="Lim J."/>
            <person name="Wang M."/>
            <person name="Labutti K."/>
            <person name="Lipzen A."/>
            <person name="Barry K."/>
            <person name="Grigoriev I.V."/>
        </authorList>
    </citation>
    <scope>NUCLEOTIDE SEQUENCE [LARGE SCALE GENOMIC DNA]</scope>
    <source>
        <strain evidence="3">J235TASD1</strain>
    </source>
</reference>
<keyword evidence="3" id="KW-1185">Reference proteome</keyword>
<dbReference type="InParanoid" id="A0A136JD66"/>
<gene>
    <name evidence="2" type="ORF">Micbo1qcDRAFT_156897</name>
</gene>
<dbReference type="AlphaFoldDB" id="A0A136JD66"/>
<name>A0A136JD66_9PEZI</name>
<protein>
    <submittedName>
        <fullName evidence="2">Uncharacterized protein</fullName>
    </submittedName>
</protein>
<organism evidence="2 3">
    <name type="scientific">Microdochium bolleyi</name>
    <dbReference type="NCBI Taxonomy" id="196109"/>
    <lineage>
        <taxon>Eukaryota</taxon>
        <taxon>Fungi</taxon>
        <taxon>Dikarya</taxon>
        <taxon>Ascomycota</taxon>
        <taxon>Pezizomycotina</taxon>
        <taxon>Sordariomycetes</taxon>
        <taxon>Xylariomycetidae</taxon>
        <taxon>Xylariales</taxon>
        <taxon>Microdochiaceae</taxon>
        <taxon>Microdochium</taxon>
    </lineage>
</organism>
<proteinExistence type="predicted"/>
<evidence type="ECO:0000313" key="2">
    <source>
        <dbReference type="EMBL" id="KXJ95086.1"/>
    </source>
</evidence>
<feature type="non-terminal residue" evidence="2">
    <location>
        <position position="71"/>
    </location>
</feature>
<evidence type="ECO:0000256" key="1">
    <source>
        <dbReference type="SAM" id="Phobius"/>
    </source>
</evidence>
<feature type="transmembrane region" description="Helical" evidence="1">
    <location>
        <begin position="50"/>
        <end position="67"/>
    </location>
</feature>
<keyword evidence="1" id="KW-1133">Transmembrane helix</keyword>
<dbReference type="EMBL" id="KQ964246">
    <property type="protein sequence ID" value="KXJ95086.1"/>
    <property type="molecule type" value="Genomic_DNA"/>
</dbReference>